<evidence type="ECO:0000313" key="17">
    <source>
        <dbReference type="Proteomes" id="UP000549394"/>
    </source>
</evidence>
<evidence type="ECO:0000256" key="8">
    <source>
        <dbReference type="ARBA" id="ARBA00022989"/>
    </source>
</evidence>
<dbReference type="PRINTS" id="PR01333">
    <property type="entry name" value="2POREKCHANEL"/>
</dbReference>
<feature type="transmembrane region" description="Helical" evidence="14">
    <location>
        <begin position="336"/>
        <end position="354"/>
    </location>
</feature>
<dbReference type="GO" id="GO:0022841">
    <property type="term" value="F:potassium ion leak channel activity"/>
    <property type="evidence" value="ECO:0007669"/>
    <property type="project" value="TreeGrafter"/>
</dbReference>
<reference evidence="16 17" key="1">
    <citation type="submission" date="2020-08" db="EMBL/GenBank/DDBJ databases">
        <authorList>
            <person name="Hejnol A."/>
        </authorList>
    </citation>
    <scope>NUCLEOTIDE SEQUENCE [LARGE SCALE GENOMIC DNA]</scope>
</reference>
<dbReference type="EMBL" id="CAJFCJ010000004">
    <property type="protein sequence ID" value="CAD5113970.1"/>
    <property type="molecule type" value="Genomic_DNA"/>
</dbReference>
<evidence type="ECO:0000256" key="11">
    <source>
        <dbReference type="ARBA" id="ARBA00023303"/>
    </source>
</evidence>
<sequence length="400" mass="45751">MSSVRRQMSRIVRAPVAIMEPDKSSKHYPIWKFFRDHIIWVIVLIAYSFIGAAVLEKLESEYERTERQNVLNSREKMVETLWKALNISDNSTKEAWKKKFEIELNKFFKIYKTGIQPAVSSIEERDEEFAWTFWGAMLFCGTVYTTIGYGYLAPKTVPGRVFSMAYAGFGIPLCLIVLANFGKLCTDGLNRFWSKVSNCKTNKRCACCKTKSSQGPLNETENFSNINKDSPKSSISNIEELRRFERKRSHPSLSSNSDSIRSSASKPERSFEERKRSVLISISLVAVYIVVGAAIYTSWEEWEYFDAIYFIFISLTTVGLGDVYPNHPKYFILSSVYMFFGLALVSMVVNLIMINTRKNVEKNLKTIGNKVEKKVVARQNSHPVLNIRKKALANVKSADI</sequence>
<proteinExistence type="inferred from homology"/>
<evidence type="ECO:0000256" key="7">
    <source>
        <dbReference type="ARBA" id="ARBA00022958"/>
    </source>
</evidence>
<evidence type="ECO:0000256" key="3">
    <source>
        <dbReference type="ARBA" id="ARBA00022448"/>
    </source>
</evidence>
<dbReference type="InterPro" id="IPR013099">
    <property type="entry name" value="K_chnl_dom"/>
</dbReference>
<dbReference type="GO" id="GO:0015271">
    <property type="term" value="F:outward rectifier potassium channel activity"/>
    <property type="evidence" value="ECO:0007669"/>
    <property type="project" value="TreeGrafter"/>
</dbReference>
<evidence type="ECO:0000256" key="2">
    <source>
        <dbReference type="ARBA" id="ARBA00006666"/>
    </source>
</evidence>
<keyword evidence="4" id="KW-0633">Potassium transport</keyword>
<evidence type="ECO:0000256" key="1">
    <source>
        <dbReference type="ARBA" id="ARBA00004141"/>
    </source>
</evidence>
<dbReference type="Proteomes" id="UP000549394">
    <property type="component" value="Unassembled WGS sequence"/>
</dbReference>
<protein>
    <submittedName>
        <fullName evidence="16">DgyrCDS3134</fullName>
    </submittedName>
</protein>
<feature type="domain" description="Potassium channel" evidence="15">
    <location>
        <begin position="127"/>
        <end position="186"/>
    </location>
</feature>
<dbReference type="PANTHER" id="PTHR11003">
    <property type="entry name" value="POTASSIUM CHANNEL, SUBFAMILY K"/>
    <property type="match status" value="1"/>
</dbReference>
<dbReference type="GO" id="GO:0005886">
    <property type="term" value="C:plasma membrane"/>
    <property type="evidence" value="ECO:0007669"/>
    <property type="project" value="TreeGrafter"/>
</dbReference>
<evidence type="ECO:0000256" key="14">
    <source>
        <dbReference type="SAM" id="Phobius"/>
    </source>
</evidence>
<keyword evidence="7" id="KW-0630">Potassium</keyword>
<dbReference type="GO" id="GO:0030322">
    <property type="term" value="P:stabilization of membrane potential"/>
    <property type="evidence" value="ECO:0007669"/>
    <property type="project" value="TreeGrafter"/>
</dbReference>
<dbReference type="SUPFAM" id="SSF81324">
    <property type="entry name" value="Voltage-gated potassium channels"/>
    <property type="match status" value="2"/>
</dbReference>
<evidence type="ECO:0000256" key="5">
    <source>
        <dbReference type="ARBA" id="ARBA00022692"/>
    </source>
</evidence>
<name>A0A7I8VC94_9ANNE</name>
<accession>A0A7I8VC94</accession>
<keyword evidence="11 12" id="KW-0407">Ion channel</keyword>
<keyword evidence="10 14" id="KW-0472">Membrane</keyword>
<dbReference type="Gene3D" id="1.10.287.70">
    <property type="match status" value="1"/>
</dbReference>
<feature type="domain" description="Potassium channel" evidence="15">
    <location>
        <begin position="285"/>
        <end position="354"/>
    </location>
</feature>
<organism evidence="16 17">
    <name type="scientific">Dimorphilus gyrociliatus</name>
    <dbReference type="NCBI Taxonomy" id="2664684"/>
    <lineage>
        <taxon>Eukaryota</taxon>
        <taxon>Metazoa</taxon>
        <taxon>Spiralia</taxon>
        <taxon>Lophotrochozoa</taxon>
        <taxon>Annelida</taxon>
        <taxon>Polychaeta</taxon>
        <taxon>Polychaeta incertae sedis</taxon>
        <taxon>Dinophilidae</taxon>
        <taxon>Dimorphilus</taxon>
    </lineage>
</organism>
<dbReference type="InterPro" id="IPR003280">
    <property type="entry name" value="2pore_dom_K_chnl"/>
</dbReference>
<feature type="transmembrane region" description="Helical" evidence="14">
    <location>
        <begin position="278"/>
        <end position="298"/>
    </location>
</feature>
<evidence type="ECO:0000313" key="16">
    <source>
        <dbReference type="EMBL" id="CAD5113970.1"/>
    </source>
</evidence>
<keyword evidence="5 12" id="KW-0812">Transmembrane</keyword>
<dbReference type="PRINTS" id="PR01095">
    <property type="entry name" value="TASKCHANNEL"/>
</dbReference>
<feature type="transmembrane region" description="Helical" evidence="14">
    <location>
        <begin position="164"/>
        <end position="182"/>
    </location>
</feature>
<dbReference type="Pfam" id="PF07885">
    <property type="entry name" value="Ion_trans_2"/>
    <property type="match status" value="2"/>
</dbReference>
<evidence type="ECO:0000256" key="9">
    <source>
        <dbReference type="ARBA" id="ARBA00023065"/>
    </source>
</evidence>
<evidence type="ECO:0000256" key="12">
    <source>
        <dbReference type="RuleBase" id="RU003857"/>
    </source>
</evidence>
<keyword evidence="3 12" id="KW-0813">Transport</keyword>
<evidence type="ECO:0000256" key="6">
    <source>
        <dbReference type="ARBA" id="ARBA00022826"/>
    </source>
</evidence>
<dbReference type="PANTHER" id="PTHR11003:SF335">
    <property type="entry name" value="POTASSIUM CHANNEL DOMAIN-CONTAINING PROTEIN"/>
    <property type="match status" value="1"/>
</dbReference>
<feature type="transmembrane region" description="Helical" evidence="14">
    <location>
        <begin position="37"/>
        <end position="55"/>
    </location>
</feature>
<feature type="region of interest" description="Disordered" evidence="13">
    <location>
        <begin position="211"/>
        <end position="268"/>
    </location>
</feature>
<evidence type="ECO:0000256" key="10">
    <source>
        <dbReference type="ARBA" id="ARBA00023136"/>
    </source>
</evidence>
<keyword evidence="8 14" id="KW-1133">Transmembrane helix</keyword>
<comment type="similarity">
    <text evidence="2 12">Belongs to the two pore domain potassium channel (TC 1.A.1.8) family.</text>
</comment>
<evidence type="ECO:0000256" key="13">
    <source>
        <dbReference type="SAM" id="MobiDB-lite"/>
    </source>
</evidence>
<comment type="caution">
    <text evidence="16">The sequence shown here is derived from an EMBL/GenBank/DDBJ whole genome shotgun (WGS) entry which is preliminary data.</text>
</comment>
<dbReference type="AlphaFoldDB" id="A0A7I8VC94"/>
<feature type="compositionally biased region" description="Low complexity" evidence="13">
    <location>
        <begin position="252"/>
        <end position="265"/>
    </location>
</feature>
<feature type="transmembrane region" description="Helical" evidence="14">
    <location>
        <begin position="129"/>
        <end position="152"/>
    </location>
</feature>
<feature type="compositionally biased region" description="Polar residues" evidence="13">
    <location>
        <begin position="211"/>
        <end position="237"/>
    </location>
</feature>
<dbReference type="OrthoDB" id="297496at2759"/>
<comment type="subcellular location">
    <subcellularLocation>
        <location evidence="1">Membrane</location>
        <topology evidence="1">Multi-pass membrane protein</topology>
    </subcellularLocation>
</comment>
<keyword evidence="17" id="KW-1185">Reference proteome</keyword>
<evidence type="ECO:0000256" key="4">
    <source>
        <dbReference type="ARBA" id="ARBA00022538"/>
    </source>
</evidence>
<keyword evidence="9 12" id="KW-0406">Ion transport</keyword>
<evidence type="ECO:0000259" key="15">
    <source>
        <dbReference type="Pfam" id="PF07885"/>
    </source>
</evidence>
<gene>
    <name evidence="16" type="ORF">DGYR_LOCUS2866</name>
</gene>
<dbReference type="InterPro" id="IPR003092">
    <property type="entry name" value="2pore_dom_K_chnl_TASK"/>
</dbReference>
<keyword evidence="6" id="KW-0631">Potassium channel</keyword>